<accession>U2X110</accession>
<dbReference type="Proteomes" id="UP000016424">
    <property type="component" value="Unassembled WGS sequence"/>
</dbReference>
<dbReference type="PANTHER" id="PTHR43408">
    <property type="entry name" value="FMN REDUCTASE (NADPH)"/>
    <property type="match status" value="1"/>
</dbReference>
<dbReference type="Pfam" id="PF03358">
    <property type="entry name" value="FMN_red"/>
    <property type="match status" value="1"/>
</dbReference>
<comment type="caution">
    <text evidence="5">The sequence shown here is derived from an EMBL/GenBank/DDBJ whole genome shotgun (WGS) entry which is preliminary data.</text>
</comment>
<dbReference type="GO" id="GO:0046306">
    <property type="term" value="P:alkanesulfonate catabolic process"/>
    <property type="evidence" value="ECO:0007669"/>
    <property type="project" value="InterPro"/>
</dbReference>
<protein>
    <submittedName>
        <fullName evidence="5">NADPH-dependent FMN reductase</fullName>
    </submittedName>
</protein>
<gene>
    <name evidence="5" type="ORF">GBL_0229</name>
</gene>
<feature type="domain" description="NADPH-dependent FMN reductase-like" evidence="4">
    <location>
        <begin position="8"/>
        <end position="146"/>
    </location>
</feature>
<keyword evidence="3" id="KW-0560">Oxidoreductase</keyword>
<organism evidence="5 6">
    <name type="scientific">Geobacillus kaustophilus GBlys</name>
    <dbReference type="NCBI Taxonomy" id="1337888"/>
    <lineage>
        <taxon>Bacteria</taxon>
        <taxon>Bacillati</taxon>
        <taxon>Bacillota</taxon>
        <taxon>Bacilli</taxon>
        <taxon>Bacillales</taxon>
        <taxon>Anoxybacillaceae</taxon>
        <taxon>Geobacillus</taxon>
        <taxon>Geobacillus thermoleovorans group</taxon>
    </lineage>
</organism>
<reference evidence="6" key="1">
    <citation type="journal article" date="2013" name="Genome">
        <title>Draft Genome Sequence of Geobacillus kaustophilus GBlys, a Lysogenic Strain with Bacteriophage phiOH2.</title>
        <authorList>
            <person name="Doi K."/>
            <person name="Mori K."/>
            <person name="Martono H."/>
            <person name="Nagayoshi Y."/>
            <person name="Fujino Y."/>
            <person name="Tashiro K."/>
            <person name="Kuhara S."/>
            <person name="Ohshima T."/>
        </authorList>
    </citation>
    <scope>NUCLEOTIDE SEQUENCE [LARGE SCALE GENOMIC DNA]</scope>
    <source>
        <strain evidence="6">GBlys</strain>
    </source>
</reference>
<evidence type="ECO:0000256" key="1">
    <source>
        <dbReference type="ARBA" id="ARBA00022630"/>
    </source>
</evidence>
<dbReference type="InterPro" id="IPR051814">
    <property type="entry name" value="NAD(P)H-dep_FMN_reductase"/>
</dbReference>
<keyword evidence="2" id="KW-0288">FMN</keyword>
<dbReference type="InterPro" id="IPR029039">
    <property type="entry name" value="Flavoprotein-like_sf"/>
</dbReference>
<dbReference type="EMBL" id="BASG01000001">
    <property type="protein sequence ID" value="GAD12012.1"/>
    <property type="molecule type" value="Genomic_DNA"/>
</dbReference>
<evidence type="ECO:0000259" key="4">
    <source>
        <dbReference type="Pfam" id="PF03358"/>
    </source>
</evidence>
<evidence type="ECO:0000256" key="2">
    <source>
        <dbReference type="ARBA" id="ARBA00022643"/>
    </source>
</evidence>
<sequence>MGGKQMTTVAIISGSPSHTSKTNRVAEWVSEQLQQLGHTVHFIRLRDLPAEDLLYAHSSSEPIAETHDWIRQSRAVIALSPVYKGSYTGILKAYLDLLPEKAFAGKLVVPIVTGGTIAHLLALEYALKPIFSILGAREILHGVFILDWTLGHDDEGRLVLSDDLLSRMEEVFQSISCATEKTVIG</sequence>
<dbReference type="NCBIfam" id="TIGR03567">
    <property type="entry name" value="FMN_reduc_SsuE"/>
    <property type="match status" value="1"/>
</dbReference>
<dbReference type="InterPro" id="IPR005025">
    <property type="entry name" value="FMN_Rdtase-like_dom"/>
</dbReference>
<dbReference type="Gene3D" id="3.40.50.360">
    <property type="match status" value="1"/>
</dbReference>
<proteinExistence type="predicted"/>
<dbReference type="PANTHER" id="PTHR43408:SF1">
    <property type="entry name" value="FMN REDUCTASE (NADPH)"/>
    <property type="match status" value="1"/>
</dbReference>
<dbReference type="InterPro" id="IPR020048">
    <property type="entry name" value="NADPH-dep_FMN_reduc_SsuE"/>
</dbReference>
<dbReference type="GO" id="GO:0008752">
    <property type="term" value="F:FMN reductase [NAD(P)H] activity"/>
    <property type="evidence" value="ECO:0007669"/>
    <property type="project" value="InterPro"/>
</dbReference>
<keyword evidence="1" id="KW-0285">Flavoprotein</keyword>
<dbReference type="AlphaFoldDB" id="U2X110"/>
<evidence type="ECO:0000313" key="5">
    <source>
        <dbReference type="EMBL" id="GAD12012.1"/>
    </source>
</evidence>
<dbReference type="SUPFAM" id="SSF52218">
    <property type="entry name" value="Flavoproteins"/>
    <property type="match status" value="1"/>
</dbReference>
<evidence type="ECO:0000256" key="3">
    <source>
        <dbReference type="ARBA" id="ARBA00023002"/>
    </source>
</evidence>
<evidence type="ECO:0000313" key="6">
    <source>
        <dbReference type="Proteomes" id="UP000016424"/>
    </source>
</evidence>
<name>U2X110_GEOKU</name>